<dbReference type="Proteomes" id="UP001500166">
    <property type="component" value="Unassembled WGS sequence"/>
</dbReference>
<organism evidence="1 2">
    <name type="scientific">Kocuria atrinae</name>
    <dbReference type="NCBI Taxonomy" id="592377"/>
    <lineage>
        <taxon>Bacteria</taxon>
        <taxon>Bacillati</taxon>
        <taxon>Actinomycetota</taxon>
        <taxon>Actinomycetes</taxon>
        <taxon>Micrococcales</taxon>
        <taxon>Micrococcaceae</taxon>
        <taxon>Kocuria</taxon>
    </lineage>
</organism>
<accession>A0ABN2XD97</accession>
<dbReference type="EMBL" id="BAAAQA010000002">
    <property type="protein sequence ID" value="GAA2108619.1"/>
    <property type="molecule type" value="Genomic_DNA"/>
</dbReference>
<sequence length="52" mass="5881">MSRVQRRLARVHQTQTVDRIGLAPEANDELFNIAGTVLRHARDTDALALRRA</sequence>
<comment type="caution">
    <text evidence="1">The sequence shown here is derived from an EMBL/GenBank/DDBJ whole genome shotgun (WGS) entry which is preliminary data.</text>
</comment>
<reference evidence="1 2" key="1">
    <citation type="journal article" date="2019" name="Int. J. Syst. Evol. Microbiol.">
        <title>The Global Catalogue of Microorganisms (GCM) 10K type strain sequencing project: providing services to taxonomists for standard genome sequencing and annotation.</title>
        <authorList>
            <consortium name="The Broad Institute Genomics Platform"/>
            <consortium name="The Broad Institute Genome Sequencing Center for Infectious Disease"/>
            <person name="Wu L."/>
            <person name="Ma J."/>
        </authorList>
    </citation>
    <scope>NUCLEOTIDE SEQUENCE [LARGE SCALE GENOMIC DNA]</scope>
    <source>
        <strain evidence="1 2">JCM 15914</strain>
    </source>
</reference>
<name>A0ABN2XD97_9MICC</name>
<evidence type="ECO:0000313" key="1">
    <source>
        <dbReference type="EMBL" id="GAA2108619.1"/>
    </source>
</evidence>
<gene>
    <name evidence="1" type="ORF">GCM10009824_02010</name>
</gene>
<proteinExistence type="predicted"/>
<keyword evidence="2" id="KW-1185">Reference proteome</keyword>
<protein>
    <submittedName>
        <fullName evidence="1">Uncharacterized protein</fullName>
    </submittedName>
</protein>
<evidence type="ECO:0000313" key="2">
    <source>
        <dbReference type="Proteomes" id="UP001500166"/>
    </source>
</evidence>